<dbReference type="GO" id="GO:0004553">
    <property type="term" value="F:hydrolase activity, hydrolyzing O-glycosyl compounds"/>
    <property type="evidence" value="ECO:0007669"/>
    <property type="project" value="InterPro"/>
</dbReference>
<dbReference type="Pfam" id="PF04616">
    <property type="entry name" value="Glyco_hydro_43"/>
    <property type="match status" value="1"/>
</dbReference>
<dbReference type="PROSITE" id="PS51257">
    <property type="entry name" value="PROKAR_LIPOPROTEIN"/>
    <property type="match status" value="1"/>
</dbReference>
<feature type="signal peptide" evidence="7">
    <location>
        <begin position="1"/>
        <end position="28"/>
    </location>
</feature>
<keyword evidence="3" id="KW-0378">Hydrolase</keyword>
<sequence length="627" mass="71082">MKNMKCRTMKKVLTKGLCMLAVFLLATACGKEDNVPQTDDNGNKDSKTSYVYLKKYGLEIIKVSIQKEEYVYSLSILKGGDNTAFEGDVKISTWTEEELTAYNKNKGTSYVSIASDLYSVIPEKLTFTKEQKSLNVDVKLIPEKLLKVVEENNKVEYVIPLRLESDNVEVKANRQDLLLYISLEAPMLKFASYEKTVLVQGESTEFNVNTVLNYKIDGKVSGSQWDFTSELVVPENALDLVATYNQSHKTDYELLPSEAYNLTEKVHYSINDTKAEVTVVIDRDKMEVKYYILPLKLSAPSSSVVMCDNDILYCLVSRSYNNPIIALSVPDPTVIHTQDGYFYLYGTEDTRNMPIYRSKDMVSWEYMGTAFTNETRPTWDGDHSLWAPEIRYFDGHYVLYYSWAKWGDEWNSNVGVAVSDSPTGPFIDKGCVIDAHDMGVQNSIDQFFYEDGGKKYMFWGSFRGIYVTELTDDGLRVKMNADGTPVLKERICGNYFEATNIYKKGEYYYLFASIGSCCEGAKSSYTTVVGRSKNILGPYLNKAGGDMLYDKYEVVLQGNSVWAGPGHNSIIQVDDDGVEWLIYHGYKKTEANNGRVVLLDRLHWTDDGWPYVKDLAPSVSSLIPVFR</sequence>
<dbReference type="SUPFAM" id="SSF75005">
    <property type="entry name" value="Arabinanase/levansucrase/invertase"/>
    <property type="match status" value="1"/>
</dbReference>
<dbReference type="Pfam" id="PF08522">
    <property type="entry name" value="BT_3987-like_N"/>
    <property type="match status" value="2"/>
</dbReference>
<evidence type="ECO:0000256" key="6">
    <source>
        <dbReference type="PIRSR" id="PIRSR606710-2"/>
    </source>
</evidence>
<evidence type="ECO:0000256" key="1">
    <source>
        <dbReference type="ARBA" id="ARBA00004834"/>
    </source>
</evidence>
<dbReference type="CDD" id="cd18616">
    <property type="entry name" value="GH43_ABN-like"/>
    <property type="match status" value="1"/>
</dbReference>
<dbReference type="EMBL" id="BHWB01000002">
    <property type="protein sequence ID" value="GCB34107.1"/>
    <property type="molecule type" value="Genomic_DNA"/>
</dbReference>
<feature type="domain" description="BT-3987-like N-terminal" evidence="8">
    <location>
        <begin position="51"/>
        <end position="167"/>
    </location>
</feature>
<keyword evidence="7" id="KW-0732">Signal</keyword>
<comment type="caution">
    <text evidence="9">The sequence shown here is derived from an EMBL/GenBank/DDBJ whole genome shotgun (WGS) entry which is preliminary data.</text>
</comment>
<keyword evidence="10" id="KW-1185">Reference proteome</keyword>
<evidence type="ECO:0000256" key="2">
    <source>
        <dbReference type="ARBA" id="ARBA00009865"/>
    </source>
</evidence>
<evidence type="ECO:0000313" key="10">
    <source>
        <dbReference type="Proteomes" id="UP000288079"/>
    </source>
</evidence>
<dbReference type="PANTHER" id="PTHR43301:SF3">
    <property type="entry name" value="ARABINAN ENDO-1,5-ALPHA-L-ARABINOSIDASE A-RELATED"/>
    <property type="match status" value="1"/>
</dbReference>
<dbReference type="InterPro" id="IPR050727">
    <property type="entry name" value="GH43_arabinanases"/>
</dbReference>
<dbReference type="PANTHER" id="PTHR43301">
    <property type="entry name" value="ARABINAN ENDO-1,5-ALPHA-L-ARABINOSIDASE"/>
    <property type="match status" value="1"/>
</dbReference>
<dbReference type="Proteomes" id="UP000288079">
    <property type="component" value="Unassembled WGS sequence"/>
</dbReference>
<dbReference type="InterPro" id="IPR006710">
    <property type="entry name" value="Glyco_hydro_43"/>
</dbReference>
<dbReference type="Gene3D" id="2.115.10.20">
    <property type="entry name" value="Glycosyl hydrolase domain, family 43"/>
    <property type="match status" value="1"/>
</dbReference>
<dbReference type="InterPro" id="IPR013728">
    <property type="entry name" value="BT_3987-like_N"/>
</dbReference>
<keyword evidence="4" id="KW-0326">Glycosidase</keyword>
<evidence type="ECO:0000256" key="4">
    <source>
        <dbReference type="ARBA" id="ARBA00023295"/>
    </source>
</evidence>
<dbReference type="InterPro" id="IPR023296">
    <property type="entry name" value="Glyco_hydro_beta-prop_sf"/>
</dbReference>
<comment type="similarity">
    <text evidence="2">Belongs to the glycosyl hydrolase 43 family.</text>
</comment>
<accession>A0A401LRP9</accession>
<evidence type="ECO:0000256" key="7">
    <source>
        <dbReference type="SAM" id="SignalP"/>
    </source>
</evidence>
<feature type="active site" description="Proton acceptor" evidence="5">
    <location>
        <position position="331"/>
    </location>
</feature>
<dbReference type="GO" id="GO:0005975">
    <property type="term" value="P:carbohydrate metabolic process"/>
    <property type="evidence" value="ECO:0007669"/>
    <property type="project" value="InterPro"/>
</dbReference>
<gene>
    <name evidence="9" type="ORF">KGMB02408_10520</name>
</gene>
<organism evidence="9 10">
    <name type="scientific">Bacteroides faecalis</name>
    <dbReference type="NCBI Taxonomy" id="2447885"/>
    <lineage>
        <taxon>Bacteria</taxon>
        <taxon>Pseudomonadati</taxon>
        <taxon>Bacteroidota</taxon>
        <taxon>Bacteroidia</taxon>
        <taxon>Bacteroidales</taxon>
        <taxon>Bacteroidaceae</taxon>
        <taxon>Bacteroides</taxon>
    </lineage>
</organism>
<evidence type="ECO:0000259" key="8">
    <source>
        <dbReference type="Pfam" id="PF08522"/>
    </source>
</evidence>
<evidence type="ECO:0000256" key="3">
    <source>
        <dbReference type="ARBA" id="ARBA00022801"/>
    </source>
</evidence>
<evidence type="ECO:0000313" key="9">
    <source>
        <dbReference type="EMBL" id="GCB34107.1"/>
    </source>
</evidence>
<feature type="domain" description="BT-3987-like N-terminal" evidence="8">
    <location>
        <begin position="195"/>
        <end position="302"/>
    </location>
</feature>
<feature type="site" description="Important for catalytic activity, responsible for pKa modulation of the active site Glu and correct orientation of both the proton donor and substrate" evidence="6">
    <location>
        <position position="445"/>
    </location>
</feature>
<proteinExistence type="inferred from homology"/>
<dbReference type="Gene3D" id="2.60.40.1740">
    <property type="entry name" value="hypothetical protein (bacova_03559)"/>
    <property type="match status" value="2"/>
</dbReference>
<protein>
    <recommendedName>
        <fullName evidence="8">BT-3987-like N-terminal domain-containing protein</fullName>
    </recommendedName>
</protein>
<reference evidence="9 10" key="1">
    <citation type="submission" date="2018-10" db="EMBL/GenBank/DDBJ databases">
        <title>Draft Genome Sequence of Bacteroides sp. KCTC 15687.</title>
        <authorList>
            <person name="Yu S.Y."/>
            <person name="Kim J.S."/>
            <person name="Oh B.S."/>
            <person name="Park S.H."/>
            <person name="Kang S.W."/>
            <person name="Park J.E."/>
            <person name="Choi S.H."/>
            <person name="Han K.I."/>
            <person name="Lee K.C."/>
            <person name="Eom M.K."/>
            <person name="Suh M.K."/>
            <person name="Lee D.H."/>
            <person name="Yoon H."/>
            <person name="Kim B."/>
            <person name="Yang S.J."/>
            <person name="Lee J.S."/>
            <person name="Lee J.H."/>
        </authorList>
    </citation>
    <scope>NUCLEOTIDE SEQUENCE [LARGE SCALE GENOMIC DNA]</scope>
    <source>
        <strain evidence="9 10">KCTC 15687</strain>
    </source>
</reference>
<evidence type="ECO:0000256" key="5">
    <source>
        <dbReference type="PIRSR" id="PIRSR606710-1"/>
    </source>
</evidence>
<feature type="chain" id="PRO_5019254622" description="BT-3987-like N-terminal domain-containing protein" evidence="7">
    <location>
        <begin position="29"/>
        <end position="627"/>
    </location>
</feature>
<dbReference type="AlphaFoldDB" id="A0A401LRP9"/>
<comment type="pathway">
    <text evidence="1">Glycan metabolism; L-arabinan degradation.</text>
</comment>
<feature type="active site" description="Proton donor" evidence="5">
    <location>
        <position position="497"/>
    </location>
</feature>
<name>A0A401LRP9_9BACE</name>